<gene>
    <name evidence="1" type="ORF">MNBD_ALPHA06-1030</name>
</gene>
<dbReference type="Pfam" id="PF05258">
    <property type="entry name" value="DciA"/>
    <property type="match status" value="1"/>
</dbReference>
<dbReference type="InterPro" id="IPR007922">
    <property type="entry name" value="DciA-like"/>
</dbReference>
<evidence type="ECO:0008006" key="2">
    <source>
        <dbReference type="Google" id="ProtNLM"/>
    </source>
</evidence>
<dbReference type="PIRSF" id="PIRSF032064">
    <property type="entry name" value="UCP032064"/>
    <property type="match status" value="1"/>
</dbReference>
<dbReference type="EMBL" id="UOEE01000311">
    <property type="protein sequence ID" value="VAW01117.1"/>
    <property type="molecule type" value="Genomic_DNA"/>
</dbReference>
<dbReference type="AlphaFoldDB" id="A0A3B0SJI7"/>
<name>A0A3B0SJI7_9ZZZZ</name>
<proteinExistence type="predicted"/>
<evidence type="ECO:0000313" key="1">
    <source>
        <dbReference type="EMBL" id="VAW01117.1"/>
    </source>
</evidence>
<reference evidence="1" key="1">
    <citation type="submission" date="2018-06" db="EMBL/GenBank/DDBJ databases">
        <authorList>
            <person name="Zhirakovskaya E."/>
        </authorList>
    </citation>
    <scope>NUCLEOTIDE SEQUENCE</scope>
</reference>
<accession>A0A3B0SJI7</accession>
<dbReference type="InterPro" id="IPR010593">
    <property type="entry name" value="DUF1159"/>
</dbReference>
<dbReference type="PANTHER" id="PTHR36456:SF1">
    <property type="entry name" value="UPF0232 PROTEIN SCO3875"/>
    <property type="match status" value="1"/>
</dbReference>
<dbReference type="PANTHER" id="PTHR36456">
    <property type="entry name" value="UPF0232 PROTEIN SCO3875"/>
    <property type="match status" value="1"/>
</dbReference>
<sequence length="184" mass="19943">MTKPAPPLDQNRPSAAEAARLFAKDARRPARSMKRPSRALRQILRPMGKKFGGGVYELQLRWNDIAGHRLAPVCKPEQLSGNKHEQTLTIRAKGSAAMLIQAQSAQLLERVNLVVGGGRVRKIRIVQGRMGDTKPAAPVPLQKPSCKPEQLAALDKQLSDISDPALKAALLELGIGVLAKQQNG</sequence>
<organism evidence="1">
    <name type="scientific">hydrothermal vent metagenome</name>
    <dbReference type="NCBI Taxonomy" id="652676"/>
    <lineage>
        <taxon>unclassified sequences</taxon>
        <taxon>metagenomes</taxon>
        <taxon>ecological metagenomes</taxon>
    </lineage>
</organism>
<protein>
    <recommendedName>
        <fullName evidence="2">Zn-ribbon-containing, possibly RNA-binding protein and truncated derivatives</fullName>
    </recommendedName>
</protein>